<accession>A0A4R4VF85</accession>
<dbReference type="AlphaFoldDB" id="A0A4R4VF85"/>
<gene>
    <name evidence="2" type="ORF">E1181_25600</name>
</gene>
<keyword evidence="3" id="KW-1185">Reference proteome</keyword>
<evidence type="ECO:0000313" key="3">
    <source>
        <dbReference type="Proteomes" id="UP000295674"/>
    </source>
</evidence>
<reference evidence="2 3" key="1">
    <citation type="submission" date="2019-03" db="EMBL/GenBank/DDBJ databases">
        <title>Draft genome sequences of novel Actinobacteria.</title>
        <authorList>
            <person name="Sahin N."/>
            <person name="Ay H."/>
            <person name="Saygin H."/>
        </authorList>
    </citation>
    <scope>NUCLEOTIDE SEQUENCE [LARGE SCALE GENOMIC DNA]</scope>
    <source>
        <strain evidence="2 3">16K309</strain>
    </source>
</reference>
<sequence>MLKGTPTMHTHTDPRTRPEVPNRIPLQLGKNQVVGIVEPTPVPGLAVAPRLRRDIVTGQWRFTGQWGLVHVASGCQVFSGVTGGAPGHVRDAAVILGEYGIDWTLPAAELRDQYGVRETVRAVACELERAVEDGRPVCPKVSSWRRCTPAWQVVLRDAEGNEVEAYADVTYADAEDVAVELGVAHGLHDPSQRRGAVVDITVQRGVDSEWELACAHRDCPEVLAYFDPVGPVRLANRALLEEMATADEWRRIDERRWLCPDCHPLYQQG</sequence>
<feature type="compositionally biased region" description="Basic and acidic residues" evidence="1">
    <location>
        <begin position="10"/>
        <end position="20"/>
    </location>
</feature>
<evidence type="ECO:0000256" key="1">
    <source>
        <dbReference type="SAM" id="MobiDB-lite"/>
    </source>
</evidence>
<protein>
    <submittedName>
        <fullName evidence="2">Uncharacterized protein</fullName>
    </submittedName>
</protein>
<organism evidence="2 3">
    <name type="scientific">Saccharopolyspora terrae</name>
    <dbReference type="NCBI Taxonomy" id="2530384"/>
    <lineage>
        <taxon>Bacteria</taxon>
        <taxon>Bacillati</taxon>
        <taxon>Actinomycetota</taxon>
        <taxon>Actinomycetes</taxon>
        <taxon>Pseudonocardiales</taxon>
        <taxon>Pseudonocardiaceae</taxon>
        <taxon>Saccharopolyspora</taxon>
    </lineage>
</organism>
<name>A0A4R4VF85_9PSEU</name>
<feature type="region of interest" description="Disordered" evidence="1">
    <location>
        <begin position="1"/>
        <end position="20"/>
    </location>
</feature>
<dbReference type="EMBL" id="SMKS01000064">
    <property type="protein sequence ID" value="TDD01283.1"/>
    <property type="molecule type" value="Genomic_DNA"/>
</dbReference>
<dbReference type="Proteomes" id="UP000295674">
    <property type="component" value="Unassembled WGS sequence"/>
</dbReference>
<comment type="caution">
    <text evidence="2">The sequence shown here is derived from an EMBL/GenBank/DDBJ whole genome shotgun (WGS) entry which is preliminary data.</text>
</comment>
<evidence type="ECO:0000313" key="2">
    <source>
        <dbReference type="EMBL" id="TDD01283.1"/>
    </source>
</evidence>
<dbReference type="RefSeq" id="WP_165944752.1">
    <property type="nucleotide sequence ID" value="NZ_SMKS01000064.1"/>
</dbReference>
<proteinExistence type="predicted"/>